<sequence length="264" mass="28852">MKTYLAISLTALIVLEALVSSPSAGGKRAHQPICVSLSIECVVSQNSGHDAGIYPHGVRTSYSWYAGGAAATGNGAPPSDFTSLTGWGQIYPQAGAPNVAANIYLKDYRVYVHLTSGGWRLVQDQTTNSVDGGHYVADFSDNSSTRMDLILEPDRSIRMNSPSPGYNDHFWMEPRGSYTPETVDGVFSLAELRTDSANANLIANFGGDWWRDTSAPYLYRDGVFVNNPGIGMGAWVRLTTTYQYFFFTTMTRSQLQTDPPPPLR</sequence>
<dbReference type="Proteomes" id="UP000305095">
    <property type="component" value="Unassembled WGS sequence"/>
</dbReference>
<evidence type="ECO:0000313" key="3">
    <source>
        <dbReference type="Proteomes" id="UP000305095"/>
    </source>
</evidence>
<evidence type="ECO:0000313" key="2">
    <source>
        <dbReference type="EMBL" id="TKV77519.1"/>
    </source>
</evidence>
<proteinExistence type="predicted"/>
<accession>A0A4U6RRY0</accession>
<name>A0A4U6RRY0_BRAEL</name>
<evidence type="ECO:0000256" key="1">
    <source>
        <dbReference type="SAM" id="SignalP"/>
    </source>
</evidence>
<keyword evidence="1" id="KW-0732">Signal</keyword>
<organism evidence="2 3">
    <name type="scientific">Bradyrhizobium elkanii</name>
    <dbReference type="NCBI Taxonomy" id="29448"/>
    <lineage>
        <taxon>Bacteria</taxon>
        <taxon>Pseudomonadati</taxon>
        <taxon>Pseudomonadota</taxon>
        <taxon>Alphaproteobacteria</taxon>
        <taxon>Hyphomicrobiales</taxon>
        <taxon>Nitrobacteraceae</taxon>
        <taxon>Bradyrhizobium</taxon>
    </lineage>
</organism>
<dbReference type="AlphaFoldDB" id="A0A4U6RRY0"/>
<reference evidence="2 3" key="1">
    <citation type="submission" date="2019-05" db="EMBL/GenBank/DDBJ databases">
        <title>Draft Genome of Bradyrhizobium elkanii strain SEMIA 938, Used in Commercial Inoculants for Lupinus spp. in Brazil.</title>
        <authorList>
            <person name="Hungria M."/>
            <person name="Delamuta J.R.M."/>
            <person name="Ribeiro R.A."/>
            <person name="Nogueira M.A."/>
        </authorList>
    </citation>
    <scope>NUCLEOTIDE SEQUENCE [LARGE SCALE GENOMIC DNA]</scope>
    <source>
        <strain evidence="2 3">Semia 938</strain>
    </source>
</reference>
<protein>
    <submittedName>
        <fullName evidence="2">Uncharacterized protein</fullName>
    </submittedName>
</protein>
<dbReference type="RefSeq" id="WP_137482552.1">
    <property type="nucleotide sequence ID" value="NZ_SZZP01000023.1"/>
</dbReference>
<comment type="caution">
    <text evidence="2">The sequence shown here is derived from an EMBL/GenBank/DDBJ whole genome shotgun (WGS) entry which is preliminary data.</text>
</comment>
<feature type="signal peptide" evidence="1">
    <location>
        <begin position="1"/>
        <end position="24"/>
    </location>
</feature>
<gene>
    <name evidence="2" type="ORF">FDV58_31260</name>
</gene>
<dbReference type="EMBL" id="SZZP01000023">
    <property type="protein sequence ID" value="TKV77519.1"/>
    <property type="molecule type" value="Genomic_DNA"/>
</dbReference>
<feature type="chain" id="PRO_5020727796" evidence="1">
    <location>
        <begin position="25"/>
        <end position="264"/>
    </location>
</feature>